<dbReference type="InParanoid" id="A0A5C3NRD1"/>
<dbReference type="STRING" id="1314778.A0A5C3NRD1"/>
<accession>A0A5C3NRD1</accession>
<sequence>MELGTSIVEKVPPEVWLEIFKQVPKSGDLYSINVASHRFRDISTRALYRDLVWQNEEHAEQTLDVWEAHPGMAADVQSLCLGIGGEPAEEPSEIIDSIFNAGPRPQALANNLPATEQHPWTSRSWIQISPAQAVLWARVQTFINLSSLKFHNTTLGNGQFQLIHDLSQLRSLRTVGCTFNGPAGDALDNRTLPITELLMVAVHRGHQVTIITHGLQGIQPFTFRDPFAKALSLAVAENLRTLTVDGSSDIFRIVYGAPDAEVRGWLIPPRLEHLFILQRCTITATRRRNADGVVEEAFQDAHLYNFCAQARNLKTISTPVFTPSRVALLPEKLPPRLEAFAAPMDAAQFVAAHRDLKALGVLKCDLERHEAVGALTLIAHARPGLKMLVFEVRAWDAAVVSAIAQNLKELRHLKFVYGSGGPDEQFIVSLSQYLAEMPDLHTIEMYRLPGRGDFKPEHPSHLFDSSWGSIEEELRDIVIPWNRFGRKLRRVQLISGYALTRAYEGATWKLEKVDQLKRIEYLDY</sequence>
<organism evidence="1 2">
    <name type="scientific">Polyporus arcularius HHB13444</name>
    <dbReference type="NCBI Taxonomy" id="1314778"/>
    <lineage>
        <taxon>Eukaryota</taxon>
        <taxon>Fungi</taxon>
        <taxon>Dikarya</taxon>
        <taxon>Basidiomycota</taxon>
        <taxon>Agaricomycotina</taxon>
        <taxon>Agaricomycetes</taxon>
        <taxon>Polyporales</taxon>
        <taxon>Polyporaceae</taxon>
        <taxon>Polyporus</taxon>
    </lineage>
</organism>
<evidence type="ECO:0000313" key="1">
    <source>
        <dbReference type="EMBL" id="TFK78928.1"/>
    </source>
</evidence>
<dbReference type="Proteomes" id="UP000308197">
    <property type="component" value="Unassembled WGS sequence"/>
</dbReference>
<dbReference type="AlphaFoldDB" id="A0A5C3NRD1"/>
<reference evidence="1 2" key="1">
    <citation type="journal article" date="2019" name="Nat. Ecol. Evol.">
        <title>Megaphylogeny resolves global patterns of mushroom evolution.</title>
        <authorList>
            <person name="Varga T."/>
            <person name="Krizsan K."/>
            <person name="Foldi C."/>
            <person name="Dima B."/>
            <person name="Sanchez-Garcia M."/>
            <person name="Sanchez-Ramirez S."/>
            <person name="Szollosi G.J."/>
            <person name="Szarkandi J.G."/>
            <person name="Papp V."/>
            <person name="Albert L."/>
            <person name="Andreopoulos W."/>
            <person name="Angelini C."/>
            <person name="Antonin V."/>
            <person name="Barry K.W."/>
            <person name="Bougher N.L."/>
            <person name="Buchanan P."/>
            <person name="Buyck B."/>
            <person name="Bense V."/>
            <person name="Catcheside P."/>
            <person name="Chovatia M."/>
            <person name="Cooper J."/>
            <person name="Damon W."/>
            <person name="Desjardin D."/>
            <person name="Finy P."/>
            <person name="Geml J."/>
            <person name="Haridas S."/>
            <person name="Hughes K."/>
            <person name="Justo A."/>
            <person name="Karasinski D."/>
            <person name="Kautmanova I."/>
            <person name="Kiss B."/>
            <person name="Kocsube S."/>
            <person name="Kotiranta H."/>
            <person name="LaButti K.M."/>
            <person name="Lechner B.E."/>
            <person name="Liimatainen K."/>
            <person name="Lipzen A."/>
            <person name="Lukacs Z."/>
            <person name="Mihaltcheva S."/>
            <person name="Morgado L.N."/>
            <person name="Niskanen T."/>
            <person name="Noordeloos M.E."/>
            <person name="Ohm R.A."/>
            <person name="Ortiz-Santana B."/>
            <person name="Ovrebo C."/>
            <person name="Racz N."/>
            <person name="Riley R."/>
            <person name="Savchenko A."/>
            <person name="Shiryaev A."/>
            <person name="Soop K."/>
            <person name="Spirin V."/>
            <person name="Szebenyi C."/>
            <person name="Tomsovsky M."/>
            <person name="Tulloss R.E."/>
            <person name="Uehling J."/>
            <person name="Grigoriev I.V."/>
            <person name="Vagvolgyi C."/>
            <person name="Papp T."/>
            <person name="Martin F.M."/>
            <person name="Miettinen O."/>
            <person name="Hibbett D.S."/>
            <person name="Nagy L.G."/>
        </authorList>
    </citation>
    <scope>NUCLEOTIDE SEQUENCE [LARGE SCALE GENOMIC DNA]</scope>
    <source>
        <strain evidence="1 2">HHB13444</strain>
    </source>
</reference>
<keyword evidence="2" id="KW-1185">Reference proteome</keyword>
<evidence type="ECO:0008006" key="3">
    <source>
        <dbReference type="Google" id="ProtNLM"/>
    </source>
</evidence>
<gene>
    <name evidence="1" type="ORF">K466DRAFT_606548</name>
</gene>
<protein>
    <recommendedName>
        <fullName evidence="3">F-box domain-containing protein</fullName>
    </recommendedName>
</protein>
<name>A0A5C3NRD1_9APHY</name>
<proteinExistence type="predicted"/>
<evidence type="ECO:0000313" key="2">
    <source>
        <dbReference type="Proteomes" id="UP000308197"/>
    </source>
</evidence>
<dbReference type="EMBL" id="ML212255">
    <property type="protein sequence ID" value="TFK78928.1"/>
    <property type="molecule type" value="Genomic_DNA"/>
</dbReference>